<proteinExistence type="inferred from homology"/>
<keyword evidence="11" id="KW-1185">Reference proteome</keyword>
<protein>
    <submittedName>
        <fullName evidence="10">Cytochrome P450</fullName>
    </submittedName>
</protein>
<feature type="transmembrane region" description="Helical" evidence="9">
    <location>
        <begin position="20"/>
        <end position="42"/>
    </location>
</feature>
<evidence type="ECO:0000256" key="9">
    <source>
        <dbReference type="SAM" id="Phobius"/>
    </source>
</evidence>
<keyword evidence="9" id="KW-0812">Transmembrane</keyword>
<accession>A0A6A5T7U9</accession>
<evidence type="ECO:0000256" key="3">
    <source>
        <dbReference type="ARBA" id="ARBA00022723"/>
    </source>
</evidence>
<dbReference type="InterPro" id="IPR050121">
    <property type="entry name" value="Cytochrome_P450_monoxygenase"/>
</dbReference>
<keyword evidence="5 7" id="KW-0408">Iron</keyword>
<keyword evidence="3 7" id="KW-0479">Metal-binding</keyword>
<dbReference type="Gene3D" id="1.10.630.10">
    <property type="entry name" value="Cytochrome P450"/>
    <property type="match status" value="1"/>
</dbReference>
<dbReference type="InterPro" id="IPR002401">
    <property type="entry name" value="Cyt_P450_E_grp-I"/>
</dbReference>
<keyword evidence="9" id="KW-1133">Transmembrane helix</keyword>
<dbReference type="Pfam" id="PF00067">
    <property type="entry name" value="p450"/>
    <property type="match status" value="1"/>
</dbReference>
<evidence type="ECO:0000256" key="5">
    <source>
        <dbReference type="ARBA" id="ARBA00023004"/>
    </source>
</evidence>
<evidence type="ECO:0000256" key="8">
    <source>
        <dbReference type="RuleBase" id="RU000461"/>
    </source>
</evidence>
<dbReference type="InterPro" id="IPR001128">
    <property type="entry name" value="Cyt_P450"/>
</dbReference>
<dbReference type="GO" id="GO:0005506">
    <property type="term" value="F:iron ion binding"/>
    <property type="evidence" value="ECO:0007669"/>
    <property type="project" value="InterPro"/>
</dbReference>
<dbReference type="PROSITE" id="PS00086">
    <property type="entry name" value="CYTOCHROME_P450"/>
    <property type="match status" value="1"/>
</dbReference>
<dbReference type="PRINTS" id="PR00385">
    <property type="entry name" value="P450"/>
</dbReference>
<dbReference type="SUPFAM" id="SSF48264">
    <property type="entry name" value="Cytochrome P450"/>
    <property type="match status" value="1"/>
</dbReference>
<dbReference type="PANTHER" id="PTHR24305">
    <property type="entry name" value="CYTOCHROME P450"/>
    <property type="match status" value="1"/>
</dbReference>
<reference evidence="10" key="1">
    <citation type="journal article" date="2020" name="Stud. Mycol.">
        <title>101 Dothideomycetes genomes: a test case for predicting lifestyles and emergence of pathogens.</title>
        <authorList>
            <person name="Haridas S."/>
            <person name="Albert R."/>
            <person name="Binder M."/>
            <person name="Bloem J."/>
            <person name="Labutti K."/>
            <person name="Salamov A."/>
            <person name="Andreopoulos B."/>
            <person name="Baker S."/>
            <person name="Barry K."/>
            <person name="Bills G."/>
            <person name="Bluhm B."/>
            <person name="Cannon C."/>
            <person name="Castanera R."/>
            <person name="Culley D."/>
            <person name="Daum C."/>
            <person name="Ezra D."/>
            <person name="Gonzalez J."/>
            <person name="Henrissat B."/>
            <person name="Kuo A."/>
            <person name="Liang C."/>
            <person name="Lipzen A."/>
            <person name="Lutzoni F."/>
            <person name="Magnuson J."/>
            <person name="Mondo S."/>
            <person name="Nolan M."/>
            <person name="Ohm R."/>
            <person name="Pangilinan J."/>
            <person name="Park H.-J."/>
            <person name="Ramirez L."/>
            <person name="Alfaro M."/>
            <person name="Sun H."/>
            <person name="Tritt A."/>
            <person name="Yoshinaga Y."/>
            <person name="Zwiers L.-H."/>
            <person name="Turgeon B."/>
            <person name="Goodwin S."/>
            <person name="Spatafora J."/>
            <person name="Crous P."/>
            <person name="Grigoriev I."/>
        </authorList>
    </citation>
    <scope>NUCLEOTIDE SEQUENCE</scope>
    <source>
        <strain evidence="10">CBS 675.92</strain>
    </source>
</reference>
<dbReference type="PRINTS" id="PR00463">
    <property type="entry name" value="EP450I"/>
</dbReference>
<dbReference type="EMBL" id="ML977050">
    <property type="protein sequence ID" value="KAF1948733.1"/>
    <property type="molecule type" value="Genomic_DNA"/>
</dbReference>
<name>A0A6A5T7U9_9PLEO</name>
<keyword evidence="7 8" id="KW-0349">Heme</keyword>
<dbReference type="GO" id="GO:0020037">
    <property type="term" value="F:heme binding"/>
    <property type="evidence" value="ECO:0007669"/>
    <property type="project" value="InterPro"/>
</dbReference>
<comment type="cofactor">
    <cofactor evidence="1 7">
        <name>heme</name>
        <dbReference type="ChEBI" id="CHEBI:30413"/>
    </cofactor>
</comment>
<dbReference type="CDD" id="cd11062">
    <property type="entry name" value="CYP58-like"/>
    <property type="match status" value="1"/>
</dbReference>
<evidence type="ECO:0000313" key="10">
    <source>
        <dbReference type="EMBL" id="KAF1948733.1"/>
    </source>
</evidence>
<dbReference type="OrthoDB" id="3945418at2759"/>
<keyword evidence="4 8" id="KW-0560">Oxidoreductase</keyword>
<gene>
    <name evidence="10" type="ORF">CC80DRAFT_498028</name>
</gene>
<evidence type="ECO:0000256" key="4">
    <source>
        <dbReference type="ARBA" id="ARBA00023002"/>
    </source>
</evidence>
<keyword evidence="6 8" id="KW-0503">Monooxygenase</keyword>
<dbReference type="GO" id="GO:0004497">
    <property type="term" value="F:monooxygenase activity"/>
    <property type="evidence" value="ECO:0007669"/>
    <property type="project" value="UniProtKB-KW"/>
</dbReference>
<dbReference type="InterPro" id="IPR017972">
    <property type="entry name" value="Cyt_P450_CS"/>
</dbReference>
<organism evidence="10 11">
    <name type="scientific">Byssothecium circinans</name>
    <dbReference type="NCBI Taxonomy" id="147558"/>
    <lineage>
        <taxon>Eukaryota</taxon>
        <taxon>Fungi</taxon>
        <taxon>Dikarya</taxon>
        <taxon>Ascomycota</taxon>
        <taxon>Pezizomycotina</taxon>
        <taxon>Dothideomycetes</taxon>
        <taxon>Pleosporomycetidae</taxon>
        <taxon>Pleosporales</taxon>
        <taxon>Massarineae</taxon>
        <taxon>Massarinaceae</taxon>
        <taxon>Byssothecium</taxon>
    </lineage>
</organism>
<dbReference type="InterPro" id="IPR036396">
    <property type="entry name" value="Cyt_P450_sf"/>
</dbReference>
<comment type="similarity">
    <text evidence="2 8">Belongs to the cytochrome P450 family.</text>
</comment>
<keyword evidence="9" id="KW-0472">Membrane</keyword>
<evidence type="ECO:0000256" key="1">
    <source>
        <dbReference type="ARBA" id="ARBA00001971"/>
    </source>
</evidence>
<dbReference type="PANTHER" id="PTHR24305:SF157">
    <property type="entry name" value="N-ACETYLTRYPTOPHAN 6-HYDROXYLASE IVOC-RELATED"/>
    <property type="match status" value="1"/>
</dbReference>
<feature type="binding site" description="axial binding residue" evidence="7">
    <location>
        <position position="457"/>
    </location>
    <ligand>
        <name>heme</name>
        <dbReference type="ChEBI" id="CHEBI:30413"/>
    </ligand>
    <ligandPart>
        <name>Fe</name>
        <dbReference type="ChEBI" id="CHEBI:18248"/>
    </ligandPart>
</feature>
<dbReference type="GO" id="GO:0016705">
    <property type="term" value="F:oxidoreductase activity, acting on paired donors, with incorporation or reduction of molecular oxygen"/>
    <property type="evidence" value="ECO:0007669"/>
    <property type="project" value="InterPro"/>
</dbReference>
<evidence type="ECO:0000256" key="6">
    <source>
        <dbReference type="ARBA" id="ARBA00023033"/>
    </source>
</evidence>
<evidence type="ECO:0000256" key="2">
    <source>
        <dbReference type="ARBA" id="ARBA00010617"/>
    </source>
</evidence>
<dbReference type="Proteomes" id="UP000800035">
    <property type="component" value="Unassembled WGS sequence"/>
</dbReference>
<dbReference type="AlphaFoldDB" id="A0A6A5T7U9"/>
<evidence type="ECO:0000256" key="7">
    <source>
        <dbReference type="PIRSR" id="PIRSR602401-1"/>
    </source>
</evidence>
<sequence>MDNYKITNDILGAVKHLAPLGGVLLTVYALYWFALGIYRVFLSPIAQFPGPKLAAFTTGYQAYFDIVQYGQFFKHLNKLHDKYGPVVRINPHELHINDPAFIDVLYAGSNKKRDKFKWQGRAVLLPDSLVATEPHDLHRKRRAAVNPYFSKQNVRKLDPVVIDSLNAILKRLDDAARSGTPWHASLAFKAATCDIITYFSFGESTKYMDMPDYNAVYFEAVDDHLHMGYKMTYISWLGPLMDRIPASVMGWVYPGLQSLWSMHAKWIDQIEAIRAEPKREGYESVFHGLLQADLPPSEKSTARLRQEAQLLVLAGQDTTAYTLSCLTYRILANPDVYRKLKAELVQAIPDPDAPLSSARLEQLPYLTAVIQEGIRLHPGALVRQSRVATEQSMIYVDQTTKKQWTIPAGTPVAMDATSCNLNAAYWEDPETFRPERWIENPRLDRHLISFSKGTRICLGINLAYSELYVLLGGIVRRYDLYDGTDTQTSPTLALYDTTYDKDIKVRYDCLVPFPTKGSKGVQVKVRPGIPV</sequence>
<evidence type="ECO:0000313" key="11">
    <source>
        <dbReference type="Proteomes" id="UP000800035"/>
    </source>
</evidence>